<feature type="transmembrane region" description="Helical" evidence="2">
    <location>
        <begin position="539"/>
        <end position="572"/>
    </location>
</feature>
<sequence length="642" mass="71308">MGPDRSKWQCYPPAFVDSESDSVPIISWQPDPTFRGTLDIFTSCILTLFLCVWTASHVDIQTGKSTLGRWLAKCGWLLLALFCPELLFYIAFKQLRVAVRLTLEGQRVLQIAGASARPSRTMQVLAWVVGVRKVELSPPPDVESPERGDMQKSASDRPPSVVESPHDQIKIRGKSPPDDVLYDDKSQPKDAAGASPPDVDFFKDYSKLEDEISGSPPDGKPSGGDVAQAVPRRKHCWTLVHGFYAAMGGFVLNDPEIDSQDHYLPAWQRNGVLTPMGVLFLMEHAPSLIPDLSSSDILDRSKADGLAKILLVCQVLWFLLTCINRAVEGLPLSLLEVITIAHALCSLLTYALWWRKPKDVEHQTVIEGQDVRPIGAWLSMKSGACRFLIGGLLCFHGKSEAYFRKRGAEYWDELRRGSEHTFRKAVMARFPFRTTTRTPWYVQGSVEGEDERRAREERWALAEEVHERFSQHDPARFVIPTASLQAYATHMPAYPADDDIGLGTIIRNVGIIVVLGAAYGLPHLIGSTVMFASAGERTVWLVATALVAAMGVGFLVVLILLRISLVFLDLLLKLLIDGHDSKTFCDRWSRPSFILGCISVSIVYFSSSAYLVGESLRQLFALPPDAFALPSLPLGSYWPHFS</sequence>
<keyword evidence="4" id="KW-1185">Reference proteome</keyword>
<reference evidence="3 4" key="1">
    <citation type="journal article" date="2019" name="Nat. Ecol. Evol.">
        <title>Megaphylogeny resolves global patterns of mushroom evolution.</title>
        <authorList>
            <person name="Varga T."/>
            <person name="Krizsan K."/>
            <person name="Foldi C."/>
            <person name="Dima B."/>
            <person name="Sanchez-Garcia M."/>
            <person name="Sanchez-Ramirez S."/>
            <person name="Szollosi G.J."/>
            <person name="Szarkandi J.G."/>
            <person name="Papp V."/>
            <person name="Albert L."/>
            <person name="Andreopoulos W."/>
            <person name="Angelini C."/>
            <person name="Antonin V."/>
            <person name="Barry K.W."/>
            <person name="Bougher N.L."/>
            <person name="Buchanan P."/>
            <person name="Buyck B."/>
            <person name="Bense V."/>
            <person name="Catcheside P."/>
            <person name="Chovatia M."/>
            <person name="Cooper J."/>
            <person name="Damon W."/>
            <person name="Desjardin D."/>
            <person name="Finy P."/>
            <person name="Geml J."/>
            <person name="Haridas S."/>
            <person name="Hughes K."/>
            <person name="Justo A."/>
            <person name="Karasinski D."/>
            <person name="Kautmanova I."/>
            <person name="Kiss B."/>
            <person name="Kocsube S."/>
            <person name="Kotiranta H."/>
            <person name="LaButti K.M."/>
            <person name="Lechner B.E."/>
            <person name="Liimatainen K."/>
            <person name="Lipzen A."/>
            <person name="Lukacs Z."/>
            <person name="Mihaltcheva S."/>
            <person name="Morgado L.N."/>
            <person name="Niskanen T."/>
            <person name="Noordeloos M.E."/>
            <person name="Ohm R.A."/>
            <person name="Ortiz-Santana B."/>
            <person name="Ovrebo C."/>
            <person name="Racz N."/>
            <person name="Riley R."/>
            <person name="Savchenko A."/>
            <person name="Shiryaev A."/>
            <person name="Soop K."/>
            <person name="Spirin V."/>
            <person name="Szebenyi C."/>
            <person name="Tomsovsky M."/>
            <person name="Tulloss R.E."/>
            <person name="Uehling J."/>
            <person name="Grigoriev I.V."/>
            <person name="Vagvolgyi C."/>
            <person name="Papp T."/>
            <person name="Martin F.M."/>
            <person name="Miettinen O."/>
            <person name="Hibbett D.S."/>
            <person name="Nagy L.G."/>
        </authorList>
    </citation>
    <scope>NUCLEOTIDE SEQUENCE [LARGE SCALE GENOMIC DNA]</scope>
    <source>
        <strain evidence="3 4">HHB13444</strain>
    </source>
</reference>
<dbReference type="AlphaFoldDB" id="A0A5C3PDZ1"/>
<feature type="transmembrane region" description="Helical" evidence="2">
    <location>
        <begin position="333"/>
        <end position="353"/>
    </location>
</feature>
<feature type="transmembrane region" description="Helical" evidence="2">
    <location>
        <begin position="70"/>
        <end position="92"/>
    </location>
</feature>
<evidence type="ECO:0000313" key="4">
    <source>
        <dbReference type="Proteomes" id="UP000308197"/>
    </source>
</evidence>
<dbReference type="PANTHER" id="PTHR35043:SF9">
    <property type="match status" value="1"/>
</dbReference>
<feature type="transmembrane region" description="Helical" evidence="2">
    <location>
        <begin position="509"/>
        <end position="533"/>
    </location>
</feature>
<dbReference type="Proteomes" id="UP000308197">
    <property type="component" value="Unassembled WGS sequence"/>
</dbReference>
<name>A0A5C3PDZ1_9APHY</name>
<evidence type="ECO:0000313" key="3">
    <source>
        <dbReference type="EMBL" id="TFK87796.1"/>
    </source>
</evidence>
<evidence type="ECO:0000256" key="2">
    <source>
        <dbReference type="SAM" id="Phobius"/>
    </source>
</evidence>
<accession>A0A5C3PDZ1</accession>
<dbReference type="InParanoid" id="A0A5C3PDZ1"/>
<dbReference type="STRING" id="1314778.A0A5C3PDZ1"/>
<evidence type="ECO:0000256" key="1">
    <source>
        <dbReference type="SAM" id="MobiDB-lite"/>
    </source>
</evidence>
<keyword evidence="2" id="KW-0472">Membrane</keyword>
<feature type="region of interest" description="Disordered" evidence="1">
    <location>
        <begin position="138"/>
        <end position="200"/>
    </location>
</feature>
<proteinExistence type="predicted"/>
<dbReference type="PANTHER" id="PTHR35043">
    <property type="entry name" value="TRANSCRIPTION FACTOR DOMAIN-CONTAINING PROTEIN"/>
    <property type="match status" value="1"/>
</dbReference>
<protein>
    <submittedName>
        <fullName evidence="3">Uncharacterized protein</fullName>
    </submittedName>
</protein>
<feature type="transmembrane region" description="Helical" evidence="2">
    <location>
        <begin position="309"/>
        <end position="327"/>
    </location>
</feature>
<feature type="transmembrane region" description="Helical" evidence="2">
    <location>
        <begin position="593"/>
        <end position="613"/>
    </location>
</feature>
<keyword evidence="2" id="KW-0812">Transmembrane</keyword>
<keyword evidence="2" id="KW-1133">Transmembrane helix</keyword>
<dbReference type="EMBL" id="ML211138">
    <property type="protein sequence ID" value="TFK87796.1"/>
    <property type="molecule type" value="Genomic_DNA"/>
</dbReference>
<feature type="transmembrane region" description="Helical" evidence="2">
    <location>
        <begin position="38"/>
        <end position="58"/>
    </location>
</feature>
<gene>
    <name evidence="3" type="ORF">K466DRAFT_97244</name>
</gene>
<organism evidence="3 4">
    <name type="scientific">Polyporus arcularius HHB13444</name>
    <dbReference type="NCBI Taxonomy" id="1314778"/>
    <lineage>
        <taxon>Eukaryota</taxon>
        <taxon>Fungi</taxon>
        <taxon>Dikarya</taxon>
        <taxon>Basidiomycota</taxon>
        <taxon>Agaricomycotina</taxon>
        <taxon>Agaricomycetes</taxon>
        <taxon>Polyporales</taxon>
        <taxon>Polyporaceae</taxon>
        <taxon>Polyporus</taxon>
    </lineage>
</organism>